<dbReference type="Proteomes" id="UP000076321">
    <property type="component" value="Unassembled WGS sequence"/>
</dbReference>
<dbReference type="RefSeq" id="WP_061988711.1">
    <property type="nucleotide sequence ID" value="NZ_FOPQ01000002.1"/>
</dbReference>
<reference evidence="3 5" key="2">
    <citation type="submission" date="2016-11" db="EMBL/GenBank/DDBJ databases">
        <title>Genome sequencing of Amycolatopsis regifaucium.</title>
        <authorList>
            <person name="Mayilraj S."/>
            <person name="Kaur N."/>
        </authorList>
    </citation>
    <scope>NUCLEOTIDE SEQUENCE [LARGE SCALE GENOMIC DNA]</scope>
    <source>
        <strain evidence="3 5">GY080</strain>
    </source>
</reference>
<name>A0A154M8D4_9PSEU</name>
<keyword evidence="1" id="KW-0732">Signal</keyword>
<evidence type="ECO:0000313" key="2">
    <source>
        <dbReference type="EMBL" id="KZB80597.1"/>
    </source>
</evidence>
<sequence>MKKIVVRVGLGAGAAVLGMMLGAGVASADDSVRITGDETGSVRITGVDNRDFGVTPANRDM</sequence>
<dbReference type="AlphaFoldDB" id="A0A154M8D4"/>
<feature type="chain" id="PRO_5010636885" evidence="1">
    <location>
        <begin position="29"/>
        <end position="61"/>
    </location>
</feature>
<gene>
    <name evidence="3" type="ORF">ATP06_0238120</name>
    <name evidence="2" type="ORF">AVL48_11495</name>
</gene>
<comment type="caution">
    <text evidence="2">The sequence shown here is derived from an EMBL/GenBank/DDBJ whole genome shotgun (WGS) entry which is preliminary data.</text>
</comment>
<dbReference type="OrthoDB" id="3638372at2"/>
<accession>A0A154M8D4</accession>
<evidence type="ECO:0000313" key="3">
    <source>
        <dbReference type="EMBL" id="OKA03067.1"/>
    </source>
</evidence>
<dbReference type="EMBL" id="LQCI01000045">
    <property type="protein sequence ID" value="KZB80597.1"/>
    <property type="molecule type" value="Genomic_DNA"/>
</dbReference>
<reference evidence="2 4" key="1">
    <citation type="submission" date="2015-12" db="EMBL/GenBank/DDBJ databases">
        <title>Amycolatopsis regifaucium genome sequencing and assembly.</title>
        <authorList>
            <person name="Mayilraj S."/>
        </authorList>
    </citation>
    <scope>NUCLEOTIDE SEQUENCE [LARGE SCALE GENOMIC DNA]</scope>
    <source>
        <strain evidence="2 4">GY080</strain>
    </source>
</reference>
<evidence type="ECO:0000313" key="4">
    <source>
        <dbReference type="Proteomes" id="UP000076321"/>
    </source>
</evidence>
<proteinExistence type="predicted"/>
<feature type="signal peptide" evidence="1">
    <location>
        <begin position="1"/>
        <end position="28"/>
    </location>
</feature>
<dbReference type="EMBL" id="LOBU02000054">
    <property type="protein sequence ID" value="OKA03067.1"/>
    <property type="molecule type" value="Genomic_DNA"/>
</dbReference>
<keyword evidence="5" id="KW-1185">Reference proteome</keyword>
<organism evidence="2 4">
    <name type="scientific">Amycolatopsis regifaucium</name>
    <dbReference type="NCBI Taxonomy" id="546365"/>
    <lineage>
        <taxon>Bacteria</taxon>
        <taxon>Bacillati</taxon>
        <taxon>Actinomycetota</taxon>
        <taxon>Actinomycetes</taxon>
        <taxon>Pseudonocardiales</taxon>
        <taxon>Pseudonocardiaceae</taxon>
        <taxon>Amycolatopsis</taxon>
    </lineage>
</organism>
<evidence type="ECO:0000313" key="5">
    <source>
        <dbReference type="Proteomes" id="UP000186883"/>
    </source>
</evidence>
<dbReference type="Proteomes" id="UP000186883">
    <property type="component" value="Unassembled WGS sequence"/>
</dbReference>
<protein>
    <submittedName>
        <fullName evidence="2">Uncharacterized protein</fullName>
    </submittedName>
</protein>
<evidence type="ECO:0000256" key="1">
    <source>
        <dbReference type="SAM" id="SignalP"/>
    </source>
</evidence>